<reference evidence="1" key="2">
    <citation type="submission" date="2020-06" db="EMBL/GenBank/DDBJ databases">
        <title>Helianthus annuus Genome sequencing and assembly Release 2.</title>
        <authorList>
            <person name="Gouzy J."/>
            <person name="Langlade N."/>
            <person name="Munos S."/>
        </authorList>
    </citation>
    <scope>NUCLEOTIDE SEQUENCE</scope>
    <source>
        <tissue evidence="1">Leaves</tissue>
    </source>
</reference>
<accession>A0A9K3NAC4</accession>
<name>A0A9K3NAC4_HELAN</name>
<dbReference type="AlphaFoldDB" id="A0A9K3NAC4"/>
<dbReference type="Proteomes" id="UP000215914">
    <property type="component" value="Unassembled WGS sequence"/>
</dbReference>
<protein>
    <submittedName>
        <fullName evidence="1">Uncharacterized protein</fullName>
    </submittedName>
</protein>
<dbReference type="Gramene" id="mRNA:HanXRQr2_Chr09g0404531">
    <property type="protein sequence ID" value="CDS:HanXRQr2_Chr09g0404531.1"/>
    <property type="gene ID" value="HanXRQr2_Chr09g0404531"/>
</dbReference>
<reference evidence="1" key="1">
    <citation type="journal article" date="2017" name="Nature">
        <title>The sunflower genome provides insights into oil metabolism, flowering and Asterid evolution.</title>
        <authorList>
            <person name="Badouin H."/>
            <person name="Gouzy J."/>
            <person name="Grassa C.J."/>
            <person name="Murat F."/>
            <person name="Staton S.E."/>
            <person name="Cottret L."/>
            <person name="Lelandais-Briere C."/>
            <person name="Owens G.L."/>
            <person name="Carrere S."/>
            <person name="Mayjonade B."/>
            <person name="Legrand L."/>
            <person name="Gill N."/>
            <person name="Kane N.C."/>
            <person name="Bowers J.E."/>
            <person name="Hubner S."/>
            <person name="Bellec A."/>
            <person name="Berard A."/>
            <person name="Berges H."/>
            <person name="Blanchet N."/>
            <person name="Boniface M.C."/>
            <person name="Brunel D."/>
            <person name="Catrice O."/>
            <person name="Chaidir N."/>
            <person name="Claudel C."/>
            <person name="Donnadieu C."/>
            <person name="Faraut T."/>
            <person name="Fievet G."/>
            <person name="Helmstetter N."/>
            <person name="King M."/>
            <person name="Knapp S.J."/>
            <person name="Lai Z."/>
            <person name="Le Paslier M.C."/>
            <person name="Lippi Y."/>
            <person name="Lorenzon L."/>
            <person name="Mandel J.R."/>
            <person name="Marage G."/>
            <person name="Marchand G."/>
            <person name="Marquand E."/>
            <person name="Bret-Mestries E."/>
            <person name="Morien E."/>
            <person name="Nambeesan S."/>
            <person name="Nguyen T."/>
            <person name="Pegot-Espagnet P."/>
            <person name="Pouilly N."/>
            <person name="Raftis F."/>
            <person name="Sallet E."/>
            <person name="Schiex T."/>
            <person name="Thomas J."/>
            <person name="Vandecasteele C."/>
            <person name="Vares D."/>
            <person name="Vear F."/>
            <person name="Vautrin S."/>
            <person name="Crespi M."/>
            <person name="Mangin B."/>
            <person name="Burke J.M."/>
            <person name="Salse J."/>
            <person name="Munos S."/>
            <person name="Vincourt P."/>
            <person name="Rieseberg L.H."/>
            <person name="Langlade N.B."/>
        </authorList>
    </citation>
    <scope>NUCLEOTIDE SEQUENCE</scope>
    <source>
        <tissue evidence="1">Leaves</tissue>
    </source>
</reference>
<sequence length="56" mass="6575">MIHQPLASEKGRDDQLLENSLLFFLSQKHRNLINCDHTIQNLYGLLKIMKICSMFN</sequence>
<comment type="caution">
    <text evidence="1">The sequence shown here is derived from an EMBL/GenBank/DDBJ whole genome shotgun (WGS) entry which is preliminary data.</text>
</comment>
<evidence type="ECO:0000313" key="1">
    <source>
        <dbReference type="EMBL" id="KAF5792308.1"/>
    </source>
</evidence>
<proteinExistence type="predicted"/>
<organism evidence="1 2">
    <name type="scientific">Helianthus annuus</name>
    <name type="common">Common sunflower</name>
    <dbReference type="NCBI Taxonomy" id="4232"/>
    <lineage>
        <taxon>Eukaryota</taxon>
        <taxon>Viridiplantae</taxon>
        <taxon>Streptophyta</taxon>
        <taxon>Embryophyta</taxon>
        <taxon>Tracheophyta</taxon>
        <taxon>Spermatophyta</taxon>
        <taxon>Magnoliopsida</taxon>
        <taxon>eudicotyledons</taxon>
        <taxon>Gunneridae</taxon>
        <taxon>Pentapetalae</taxon>
        <taxon>asterids</taxon>
        <taxon>campanulids</taxon>
        <taxon>Asterales</taxon>
        <taxon>Asteraceae</taxon>
        <taxon>Asteroideae</taxon>
        <taxon>Heliantheae alliance</taxon>
        <taxon>Heliantheae</taxon>
        <taxon>Helianthus</taxon>
    </lineage>
</organism>
<gene>
    <name evidence="1" type="ORF">HanXRQr2_Chr09g0404531</name>
</gene>
<evidence type="ECO:0000313" key="2">
    <source>
        <dbReference type="Proteomes" id="UP000215914"/>
    </source>
</evidence>
<dbReference type="EMBL" id="MNCJ02000324">
    <property type="protein sequence ID" value="KAF5792308.1"/>
    <property type="molecule type" value="Genomic_DNA"/>
</dbReference>
<keyword evidence="2" id="KW-1185">Reference proteome</keyword>